<organism evidence="2 3">
    <name type="scientific">Drosophila lebanonensis</name>
    <name type="common">Fruit fly</name>
    <name type="synonym">Scaptodrosophila lebanonensis</name>
    <dbReference type="NCBI Taxonomy" id="7225"/>
    <lineage>
        <taxon>Eukaryota</taxon>
        <taxon>Metazoa</taxon>
        <taxon>Ecdysozoa</taxon>
        <taxon>Arthropoda</taxon>
        <taxon>Hexapoda</taxon>
        <taxon>Insecta</taxon>
        <taxon>Pterygota</taxon>
        <taxon>Neoptera</taxon>
        <taxon>Endopterygota</taxon>
        <taxon>Diptera</taxon>
        <taxon>Brachycera</taxon>
        <taxon>Muscomorpha</taxon>
        <taxon>Ephydroidea</taxon>
        <taxon>Drosophilidae</taxon>
        <taxon>Scaptodrosophila</taxon>
    </lineage>
</organism>
<sequence>MLRTPLCAKLCFNMELQQMHAKCRLKQQQQQEQQQKHQHPQQQLHRQAAEEAATTTIKTATPMARN</sequence>
<proteinExistence type="predicted"/>
<reference evidence="3" key="1">
    <citation type="submission" date="2025-08" db="UniProtKB">
        <authorList>
            <consortium name="RefSeq"/>
        </authorList>
    </citation>
    <scope>IDENTIFICATION</scope>
    <source>
        <strain evidence="3">11010-0011.00</strain>
        <tissue evidence="3">Whole body</tissue>
    </source>
</reference>
<gene>
    <name evidence="3" type="primary">LOC115630990</name>
</gene>
<protein>
    <submittedName>
        <fullName evidence="3">Mediator of RNA polymerase II transcription subunit 2-like</fullName>
    </submittedName>
</protein>
<feature type="region of interest" description="Disordered" evidence="1">
    <location>
        <begin position="27"/>
        <end position="66"/>
    </location>
</feature>
<evidence type="ECO:0000256" key="1">
    <source>
        <dbReference type="SAM" id="MobiDB-lite"/>
    </source>
</evidence>
<dbReference type="RefSeq" id="XP_030383436.1">
    <property type="nucleotide sequence ID" value="XM_030527576.1"/>
</dbReference>
<feature type="compositionally biased region" description="Low complexity" evidence="1">
    <location>
        <begin position="40"/>
        <end position="66"/>
    </location>
</feature>
<dbReference type="Proteomes" id="UP000504634">
    <property type="component" value="Unplaced"/>
</dbReference>
<keyword evidence="2" id="KW-1185">Reference proteome</keyword>
<name>A0A6J2U478_DROLE</name>
<dbReference type="GeneID" id="115630990"/>
<evidence type="ECO:0000313" key="3">
    <source>
        <dbReference type="RefSeq" id="XP_030383436.1"/>
    </source>
</evidence>
<dbReference type="AlphaFoldDB" id="A0A6J2U478"/>
<accession>A0A6J2U478</accession>
<evidence type="ECO:0000313" key="2">
    <source>
        <dbReference type="Proteomes" id="UP000504634"/>
    </source>
</evidence>